<dbReference type="GO" id="GO:0003924">
    <property type="term" value="F:GTPase activity"/>
    <property type="evidence" value="ECO:0007669"/>
    <property type="project" value="InterPro"/>
</dbReference>
<dbReference type="CDD" id="cd04164">
    <property type="entry name" value="trmE"/>
    <property type="match status" value="1"/>
</dbReference>
<reference evidence="5" key="2">
    <citation type="submission" date="2025-09" db="UniProtKB">
        <authorList>
            <consortium name="Ensembl"/>
        </authorList>
    </citation>
    <scope>IDENTIFICATION</scope>
</reference>
<dbReference type="Gene3D" id="3.40.50.300">
    <property type="entry name" value="P-loop containing nucleotide triphosphate hydrolases"/>
    <property type="match status" value="1"/>
</dbReference>
<dbReference type="InterPro" id="IPR018948">
    <property type="entry name" value="GTP-bd_TrmE_N"/>
</dbReference>
<dbReference type="SUPFAM" id="SSF52540">
    <property type="entry name" value="P-loop containing nucleoside triphosphate hydrolases"/>
    <property type="match status" value="1"/>
</dbReference>
<dbReference type="InterPro" id="IPR025867">
    <property type="entry name" value="MnmE_helical"/>
</dbReference>
<feature type="domain" description="GTP-binding protein TrmE N-terminal" evidence="3">
    <location>
        <begin position="20"/>
        <end position="138"/>
    </location>
</feature>
<dbReference type="PANTHER" id="PTHR42714">
    <property type="entry name" value="TRNA MODIFICATION GTPASE GTPBP3"/>
    <property type="match status" value="1"/>
</dbReference>
<dbReference type="NCBIfam" id="NF003661">
    <property type="entry name" value="PRK05291.1-3"/>
    <property type="match status" value="1"/>
</dbReference>
<dbReference type="GO" id="GO:0005739">
    <property type="term" value="C:mitochondrion"/>
    <property type="evidence" value="ECO:0007669"/>
    <property type="project" value="UniProtKB-SubCell"/>
</dbReference>
<evidence type="ECO:0000259" key="3">
    <source>
        <dbReference type="Pfam" id="PF10396"/>
    </source>
</evidence>
<evidence type="ECO:0000313" key="5">
    <source>
        <dbReference type="Ensembl" id="ENSGMOP00000014610.2"/>
    </source>
</evidence>
<accession>A0A8C4ZGX7</accession>
<dbReference type="CDD" id="cd14858">
    <property type="entry name" value="TrmE_N"/>
    <property type="match status" value="1"/>
</dbReference>
<evidence type="ECO:0000259" key="4">
    <source>
        <dbReference type="Pfam" id="PF12631"/>
    </source>
</evidence>
<dbReference type="Pfam" id="PF10396">
    <property type="entry name" value="TrmE_N"/>
    <property type="match status" value="1"/>
</dbReference>
<keyword evidence="6" id="KW-1185">Reference proteome</keyword>
<dbReference type="Proteomes" id="UP000694546">
    <property type="component" value="Chromosome 12"/>
</dbReference>
<gene>
    <name evidence="5" type="primary">gtpbp3</name>
</gene>
<dbReference type="GO" id="GO:0005525">
    <property type="term" value="F:GTP binding"/>
    <property type="evidence" value="ECO:0007669"/>
    <property type="project" value="UniProtKB-KW"/>
</dbReference>
<organism evidence="5 6">
    <name type="scientific">Gadus morhua</name>
    <name type="common">Atlantic cod</name>
    <dbReference type="NCBI Taxonomy" id="8049"/>
    <lineage>
        <taxon>Eukaryota</taxon>
        <taxon>Metazoa</taxon>
        <taxon>Chordata</taxon>
        <taxon>Craniata</taxon>
        <taxon>Vertebrata</taxon>
        <taxon>Euteleostomi</taxon>
        <taxon>Actinopterygii</taxon>
        <taxon>Neopterygii</taxon>
        <taxon>Teleostei</taxon>
        <taxon>Neoteleostei</taxon>
        <taxon>Acanthomorphata</taxon>
        <taxon>Zeiogadaria</taxon>
        <taxon>Gadariae</taxon>
        <taxon>Gadiformes</taxon>
        <taxon>Gadoidei</taxon>
        <taxon>Gadidae</taxon>
        <taxon>Gadus</taxon>
    </lineage>
</organism>
<protein>
    <submittedName>
        <fullName evidence="5">GTP binding protein 3, mitochondrial</fullName>
    </submittedName>
</protein>
<evidence type="ECO:0000313" key="6">
    <source>
        <dbReference type="Proteomes" id="UP000694546"/>
    </source>
</evidence>
<dbReference type="InterPro" id="IPR004520">
    <property type="entry name" value="GTPase_MnmE"/>
</dbReference>
<reference evidence="5" key="1">
    <citation type="submission" date="2025-08" db="UniProtKB">
        <authorList>
            <consortium name="Ensembl"/>
        </authorList>
    </citation>
    <scope>IDENTIFICATION</scope>
</reference>
<dbReference type="AlphaFoldDB" id="A0A8C4ZGX7"/>
<feature type="domain" description="MnmE helical" evidence="4">
    <location>
        <begin position="391"/>
        <end position="455"/>
    </location>
</feature>
<dbReference type="GO" id="GO:0002098">
    <property type="term" value="P:tRNA wobble uridine modification"/>
    <property type="evidence" value="ECO:0007669"/>
    <property type="project" value="TreeGrafter"/>
</dbReference>
<dbReference type="NCBIfam" id="TIGR00231">
    <property type="entry name" value="small_GTP"/>
    <property type="match status" value="1"/>
</dbReference>
<dbReference type="Gene3D" id="1.20.120.430">
    <property type="entry name" value="tRNA modification GTPase MnmE domain 2"/>
    <property type="match status" value="1"/>
</dbReference>
<dbReference type="Pfam" id="PF12631">
    <property type="entry name" value="MnmE_helical"/>
    <property type="match status" value="2"/>
</dbReference>
<keyword evidence="2" id="KW-0342">GTP-binding</keyword>
<proteinExistence type="inferred from homology"/>
<dbReference type="SUPFAM" id="SSF103025">
    <property type="entry name" value="Folate-binding domain"/>
    <property type="match status" value="1"/>
</dbReference>
<dbReference type="Gene3D" id="3.30.1360.120">
    <property type="entry name" value="Probable tRNA modification gtpase trme, domain 1"/>
    <property type="match status" value="1"/>
</dbReference>
<evidence type="ECO:0000256" key="2">
    <source>
        <dbReference type="ARBA" id="ARBA00023134"/>
    </source>
</evidence>
<dbReference type="PANTHER" id="PTHR42714:SF2">
    <property type="entry name" value="TRNA MODIFICATION GTPASE GTPBP3, MITOCHONDRIAL"/>
    <property type="match status" value="1"/>
</dbReference>
<evidence type="ECO:0000256" key="1">
    <source>
        <dbReference type="ARBA" id="ARBA00022741"/>
    </source>
</evidence>
<dbReference type="InterPro" id="IPR027266">
    <property type="entry name" value="TrmE/GcvT-like"/>
</dbReference>
<dbReference type="InterPro" id="IPR005225">
    <property type="entry name" value="Small_GTP-bd"/>
</dbReference>
<dbReference type="SUPFAM" id="SSF116878">
    <property type="entry name" value="TrmE connector domain"/>
    <property type="match status" value="1"/>
</dbReference>
<dbReference type="HAMAP" id="MF_00379">
    <property type="entry name" value="GTPase_MnmE"/>
    <property type="match status" value="1"/>
</dbReference>
<dbReference type="Ensembl" id="ENSGMOT00000014985.2">
    <property type="protein sequence ID" value="ENSGMOP00000014610.2"/>
    <property type="gene ID" value="ENSGMOG00000013665.2"/>
</dbReference>
<feature type="domain" description="MnmE helical" evidence="4">
    <location>
        <begin position="141"/>
        <end position="295"/>
    </location>
</feature>
<dbReference type="InterPro" id="IPR027417">
    <property type="entry name" value="P-loop_NTPase"/>
</dbReference>
<dbReference type="InterPro" id="IPR027368">
    <property type="entry name" value="MnmE_dom2"/>
</dbReference>
<dbReference type="GeneTree" id="ENSGT00390000016851"/>
<name>A0A8C4ZGX7_GADMO</name>
<keyword evidence="1" id="KW-0547">Nucleotide-binding</keyword>
<dbReference type="GO" id="GO:0030488">
    <property type="term" value="P:tRNA methylation"/>
    <property type="evidence" value="ECO:0007669"/>
    <property type="project" value="TreeGrafter"/>
</dbReference>
<dbReference type="InterPro" id="IPR031168">
    <property type="entry name" value="G_TrmE"/>
</dbReference>
<sequence>MAGRSISRGAAPGSMCDAETIFALSSGHGRCGVAVVRVSGPASSTALRSMAGLTSAMPPPRRALLRTITDPRSTEALDRGLILWFPGPQSFTGEDSAEFHIHGGPAVTSAVLQALGSLAGLRPAEAGEFTRRAFHAGKLDLTEVEGLGDLIHAETEAQRRQAVRQMSGELGRLYQDWASRLKRCLAHIEAFIDFSEDELIEDGVISQVDGWVCALQGELEGHLKDERRGERLRSGVQVVIAGATNAGKSSLLNALCQRPAAIVSPVAGTTRDVVETALDIGGFPVLLSDTAGLRDSPDPVEQEGVRRARERVQQADLALVVVDCTLLPPDPQQAPAFLQGYIHSVLPPQEEPDPGTGTRPRRGGGVLFCVLLPPTKLSPPRCGDPLAAGPPSLTQARHRAHLTQCVAALQQYQRLRDRDLALAADGVRLALSSLGRITGRVGADEILDIVFRDFCIGK</sequence>